<evidence type="ECO:0000259" key="3">
    <source>
        <dbReference type="Pfam" id="PF01370"/>
    </source>
</evidence>
<dbReference type="GeneID" id="7833480"/>
<dbReference type="PANTHER" id="PTHR43245">
    <property type="entry name" value="BIFUNCTIONAL POLYMYXIN RESISTANCE PROTEIN ARNA"/>
    <property type="match status" value="1"/>
</dbReference>
<dbReference type="Proteomes" id="UP000009168">
    <property type="component" value="Unassembled WGS sequence"/>
</dbReference>
<dbReference type="InterPro" id="IPR036291">
    <property type="entry name" value="NAD(P)-bd_dom_sf"/>
</dbReference>
<dbReference type="HOGENOM" id="CLU_545764_0_0_1"/>
<dbReference type="SUPFAM" id="SSF51735">
    <property type="entry name" value="NAD(P)-binding Rossmann-fold domains"/>
    <property type="match status" value="1"/>
</dbReference>
<feature type="region of interest" description="Disordered" evidence="2">
    <location>
        <begin position="447"/>
        <end position="500"/>
    </location>
</feature>
<evidence type="ECO:0000256" key="1">
    <source>
        <dbReference type="SAM" id="Coils"/>
    </source>
</evidence>
<feature type="coiled-coil region" evidence="1">
    <location>
        <begin position="377"/>
        <end position="404"/>
    </location>
</feature>
<dbReference type="AlphaFoldDB" id="Q232L5"/>
<accession>Q232L5</accession>
<gene>
    <name evidence="4" type="ORF">TTHERM_00592830</name>
</gene>
<evidence type="ECO:0000256" key="2">
    <source>
        <dbReference type="SAM" id="MobiDB-lite"/>
    </source>
</evidence>
<dbReference type="Pfam" id="PF01370">
    <property type="entry name" value="Epimerase"/>
    <property type="match status" value="1"/>
</dbReference>
<dbReference type="STRING" id="312017.Q232L5"/>
<dbReference type="RefSeq" id="XP_001011642.1">
    <property type="nucleotide sequence ID" value="XM_001011642.3"/>
</dbReference>
<keyword evidence="5" id="KW-1185">Reference proteome</keyword>
<dbReference type="InParanoid" id="Q232L5"/>
<evidence type="ECO:0000313" key="5">
    <source>
        <dbReference type="Proteomes" id="UP000009168"/>
    </source>
</evidence>
<sequence length="500" mass="58877">MYTIIARAKNLKGRDQKLPRLLVTGCAGSIGQMMENVFMTIFDYDLVGVDRSNRIQYSFPLKDDILGSQYHKFDYIYQNEEFCKNVLSDKLIEKVAHLAEVSREEANHDYNLAKKYNVEGTRLLVQNIKDHCDLSKMHIFFRSDMSVYGDRTDNPLIKVTDTPKPNPLDYYALTKLEAENIIKESGIPYTILRFAPICDHLTQWVDLHPSYFYFGLDQKIEWITARDAAKAIRQGIYKSNLIDKQTYNIGGGSKLVMRHRNFMKELLNARGVMIENTIDLDPRAFPNVNLYGGIYEDSDYSNSVLGYRMQPIDTAYLRQLYRYPFFMKWINKRIPYKYIINQHYKTSDIFQSVLNEDDEFVSIYFDKSKVLPKDKALEKLENELAVEQDEIDLQKRLLRNAQKKAKADFIEACKQRDIREAIEKKWRIKRQELIANGLNPESINLDEVEKLEAEDQLRRKEAGETEEEKKEEKTELTEEEKQRLQEQLEDEEEREKSFNF</sequence>
<dbReference type="InterPro" id="IPR001509">
    <property type="entry name" value="Epimerase_deHydtase"/>
</dbReference>
<feature type="compositionally biased region" description="Basic and acidic residues" evidence="2">
    <location>
        <begin position="447"/>
        <end position="486"/>
    </location>
</feature>
<feature type="domain" description="NAD-dependent epimerase/dehydratase" evidence="3">
    <location>
        <begin position="22"/>
        <end position="194"/>
    </location>
</feature>
<keyword evidence="1" id="KW-0175">Coiled coil</keyword>
<reference evidence="5" key="1">
    <citation type="journal article" date="2006" name="PLoS Biol.">
        <title>Macronuclear genome sequence of the ciliate Tetrahymena thermophila, a model eukaryote.</title>
        <authorList>
            <person name="Eisen J.A."/>
            <person name="Coyne R.S."/>
            <person name="Wu M."/>
            <person name="Wu D."/>
            <person name="Thiagarajan M."/>
            <person name="Wortman J.R."/>
            <person name="Badger J.H."/>
            <person name="Ren Q."/>
            <person name="Amedeo P."/>
            <person name="Jones K.M."/>
            <person name="Tallon L.J."/>
            <person name="Delcher A.L."/>
            <person name="Salzberg S.L."/>
            <person name="Silva J.C."/>
            <person name="Haas B.J."/>
            <person name="Majoros W.H."/>
            <person name="Farzad M."/>
            <person name="Carlton J.M."/>
            <person name="Smith R.K. Jr."/>
            <person name="Garg J."/>
            <person name="Pearlman R.E."/>
            <person name="Karrer K.M."/>
            <person name="Sun L."/>
            <person name="Manning G."/>
            <person name="Elde N.C."/>
            <person name="Turkewitz A.P."/>
            <person name="Asai D.J."/>
            <person name="Wilkes D.E."/>
            <person name="Wang Y."/>
            <person name="Cai H."/>
            <person name="Collins K."/>
            <person name="Stewart B.A."/>
            <person name="Lee S.R."/>
            <person name="Wilamowska K."/>
            <person name="Weinberg Z."/>
            <person name="Ruzzo W.L."/>
            <person name="Wloga D."/>
            <person name="Gaertig J."/>
            <person name="Frankel J."/>
            <person name="Tsao C.-C."/>
            <person name="Gorovsky M.A."/>
            <person name="Keeling P.J."/>
            <person name="Waller R.F."/>
            <person name="Patron N.J."/>
            <person name="Cherry J.M."/>
            <person name="Stover N.A."/>
            <person name="Krieger C.J."/>
            <person name="del Toro C."/>
            <person name="Ryder H.F."/>
            <person name="Williamson S.C."/>
            <person name="Barbeau R.A."/>
            <person name="Hamilton E.P."/>
            <person name="Orias E."/>
        </authorList>
    </citation>
    <scope>NUCLEOTIDE SEQUENCE [LARGE SCALE GENOMIC DNA]</scope>
    <source>
        <strain evidence="5">SB210</strain>
    </source>
</reference>
<dbReference type="OrthoDB" id="16464at2759"/>
<name>Q232L5_TETTS</name>
<dbReference type="EMBL" id="GG662781">
    <property type="protein sequence ID" value="EAR91397.1"/>
    <property type="molecule type" value="Genomic_DNA"/>
</dbReference>
<dbReference type="Gene3D" id="3.40.50.720">
    <property type="entry name" value="NAD(P)-binding Rossmann-like Domain"/>
    <property type="match status" value="1"/>
</dbReference>
<organism evidence="4 5">
    <name type="scientific">Tetrahymena thermophila (strain SB210)</name>
    <dbReference type="NCBI Taxonomy" id="312017"/>
    <lineage>
        <taxon>Eukaryota</taxon>
        <taxon>Sar</taxon>
        <taxon>Alveolata</taxon>
        <taxon>Ciliophora</taxon>
        <taxon>Intramacronucleata</taxon>
        <taxon>Oligohymenophorea</taxon>
        <taxon>Hymenostomatida</taxon>
        <taxon>Tetrahymenina</taxon>
        <taxon>Tetrahymenidae</taxon>
        <taxon>Tetrahymena</taxon>
    </lineage>
</organism>
<protein>
    <submittedName>
        <fullName evidence="4">NAD-dependent epimerase/dehydratase</fullName>
    </submittedName>
</protein>
<dbReference type="KEGG" id="tet:TTHERM_00592830"/>
<dbReference type="InterPro" id="IPR050177">
    <property type="entry name" value="Lipid_A_modif_metabolic_enz"/>
</dbReference>
<proteinExistence type="predicted"/>
<evidence type="ECO:0000313" key="4">
    <source>
        <dbReference type="EMBL" id="EAR91397.1"/>
    </source>
</evidence>